<comment type="similarity">
    <text evidence="1">Belongs to the IUNH family.</text>
</comment>
<feature type="chain" id="PRO_5043485560" evidence="2">
    <location>
        <begin position="25"/>
        <end position="350"/>
    </location>
</feature>
<evidence type="ECO:0000313" key="5">
    <source>
        <dbReference type="Proteomes" id="UP001321749"/>
    </source>
</evidence>
<dbReference type="CDD" id="cd02652">
    <property type="entry name" value="nuc_hydro_2"/>
    <property type="match status" value="1"/>
</dbReference>
<feature type="domain" description="Inosine/uridine-preferring nucleoside hydrolase" evidence="3">
    <location>
        <begin position="27"/>
        <end position="228"/>
    </location>
</feature>
<accession>A0AAV9I091</accession>
<evidence type="ECO:0000256" key="1">
    <source>
        <dbReference type="ARBA" id="ARBA00009176"/>
    </source>
</evidence>
<feature type="signal peptide" evidence="2">
    <location>
        <begin position="1"/>
        <end position="24"/>
    </location>
</feature>
<reference evidence="4" key="1">
    <citation type="journal article" date="2023" name="Mol. Phylogenet. Evol.">
        <title>Genome-scale phylogeny and comparative genomics of the fungal order Sordariales.</title>
        <authorList>
            <person name="Hensen N."/>
            <person name="Bonometti L."/>
            <person name="Westerberg I."/>
            <person name="Brannstrom I.O."/>
            <person name="Guillou S."/>
            <person name="Cros-Aarteil S."/>
            <person name="Calhoun S."/>
            <person name="Haridas S."/>
            <person name="Kuo A."/>
            <person name="Mondo S."/>
            <person name="Pangilinan J."/>
            <person name="Riley R."/>
            <person name="LaButti K."/>
            <person name="Andreopoulos B."/>
            <person name="Lipzen A."/>
            <person name="Chen C."/>
            <person name="Yan M."/>
            <person name="Daum C."/>
            <person name="Ng V."/>
            <person name="Clum A."/>
            <person name="Steindorff A."/>
            <person name="Ohm R.A."/>
            <person name="Martin F."/>
            <person name="Silar P."/>
            <person name="Natvig D.O."/>
            <person name="Lalanne C."/>
            <person name="Gautier V."/>
            <person name="Ament-Velasquez S.L."/>
            <person name="Kruys A."/>
            <person name="Hutchinson M.I."/>
            <person name="Powell A.J."/>
            <person name="Barry K."/>
            <person name="Miller A.N."/>
            <person name="Grigoriev I.V."/>
            <person name="Debuchy R."/>
            <person name="Gladieux P."/>
            <person name="Hiltunen Thoren M."/>
            <person name="Johannesson H."/>
        </authorList>
    </citation>
    <scope>NUCLEOTIDE SEQUENCE</scope>
    <source>
        <strain evidence="4">PSN324</strain>
    </source>
</reference>
<dbReference type="PANTHER" id="PTHR43264:SF1">
    <property type="entry name" value="INOSINE_URIDINE-PREFERRING NUCLEOSIDE HYDROLASE DOMAIN-CONTAINING PROTEIN"/>
    <property type="match status" value="1"/>
</dbReference>
<protein>
    <submittedName>
        <fullName evidence="4">Inosine-uridine preferring nucleoside hydrolase-domain-containing protein</fullName>
    </submittedName>
</protein>
<dbReference type="EMBL" id="MU864937">
    <property type="protein sequence ID" value="KAK4465690.1"/>
    <property type="molecule type" value="Genomic_DNA"/>
</dbReference>
<dbReference type="AlphaFoldDB" id="A0AAV9I091"/>
<organism evidence="4 5">
    <name type="scientific">Cladorrhinum samala</name>
    <dbReference type="NCBI Taxonomy" id="585594"/>
    <lineage>
        <taxon>Eukaryota</taxon>
        <taxon>Fungi</taxon>
        <taxon>Dikarya</taxon>
        <taxon>Ascomycota</taxon>
        <taxon>Pezizomycotina</taxon>
        <taxon>Sordariomycetes</taxon>
        <taxon>Sordariomycetidae</taxon>
        <taxon>Sordariales</taxon>
        <taxon>Podosporaceae</taxon>
        <taxon>Cladorrhinum</taxon>
    </lineage>
</organism>
<name>A0AAV9I091_9PEZI</name>
<dbReference type="GO" id="GO:0016799">
    <property type="term" value="F:hydrolase activity, hydrolyzing N-glycosyl compounds"/>
    <property type="evidence" value="ECO:0007669"/>
    <property type="project" value="InterPro"/>
</dbReference>
<dbReference type="Gene3D" id="3.90.245.10">
    <property type="entry name" value="Ribonucleoside hydrolase-like"/>
    <property type="match status" value="1"/>
</dbReference>
<gene>
    <name evidence="4" type="ORF">QBC42DRAFT_260709</name>
</gene>
<reference evidence="4" key="2">
    <citation type="submission" date="2023-06" db="EMBL/GenBank/DDBJ databases">
        <authorList>
            <consortium name="Lawrence Berkeley National Laboratory"/>
            <person name="Mondo S.J."/>
            <person name="Hensen N."/>
            <person name="Bonometti L."/>
            <person name="Westerberg I."/>
            <person name="Brannstrom I.O."/>
            <person name="Guillou S."/>
            <person name="Cros-Aarteil S."/>
            <person name="Calhoun S."/>
            <person name="Haridas S."/>
            <person name="Kuo A."/>
            <person name="Pangilinan J."/>
            <person name="Riley R."/>
            <person name="Labutti K."/>
            <person name="Andreopoulos B."/>
            <person name="Lipzen A."/>
            <person name="Chen C."/>
            <person name="Yanf M."/>
            <person name="Daum C."/>
            <person name="Ng V."/>
            <person name="Clum A."/>
            <person name="Steindorff A."/>
            <person name="Ohm R."/>
            <person name="Martin F."/>
            <person name="Silar P."/>
            <person name="Natvig D."/>
            <person name="Lalanne C."/>
            <person name="Gautier V."/>
            <person name="Ament-Velasquez S.L."/>
            <person name="Kruys A."/>
            <person name="Hutchinson M.I."/>
            <person name="Powell A.J."/>
            <person name="Barry K."/>
            <person name="Miller A.N."/>
            <person name="Grigoriev I.V."/>
            <person name="Debuchy R."/>
            <person name="Gladieux P."/>
            <person name="Thoren M.H."/>
            <person name="Johannesson H."/>
        </authorList>
    </citation>
    <scope>NUCLEOTIDE SEQUENCE</scope>
    <source>
        <strain evidence="4">PSN324</strain>
    </source>
</reference>
<dbReference type="InterPro" id="IPR001910">
    <property type="entry name" value="Inosine/uridine_hydrolase_dom"/>
</dbReference>
<dbReference type="PANTHER" id="PTHR43264">
    <property type="match status" value="1"/>
</dbReference>
<dbReference type="SUPFAM" id="SSF53590">
    <property type="entry name" value="Nucleoside hydrolase"/>
    <property type="match status" value="1"/>
</dbReference>
<keyword evidence="5" id="KW-1185">Reference proteome</keyword>
<sequence length="350" mass="39019">MLNLLSSLISLVLMLHSSRWRASAKRLIIDTDLFSDVDDIGALLLAATSPSVDLLAVNVNFPSSYSAIAASSILAYFGHPDIPISILRPLTNVTFFDSWFYDLGEYASKVAYHWPGGTLPWGRADDAWDPVSLYRKVLSESPDHSVTIASIGFLDNLSALLDSKGDAHSPLPGRELVGAKVSELVVMGGQYPQGREFNFYGRNSSLTAHVINSWEWPVVFSGFELGVGVKSGKRLMLEGPPNNPASMAYLWYTYGSSRSSWDPLTMLYAIDGLGDMFEYANTFGYNHVYENGSNIWVDDETVNKQYYLRLRVSEDEASAELERRLLDAAWLRTSNPQVGTQEWFMRKQQA</sequence>
<keyword evidence="4" id="KW-0378">Hydrolase</keyword>
<dbReference type="Proteomes" id="UP001321749">
    <property type="component" value="Unassembled WGS sequence"/>
</dbReference>
<evidence type="ECO:0000313" key="4">
    <source>
        <dbReference type="EMBL" id="KAK4465690.1"/>
    </source>
</evidence>
<keyword evidence="2" id="KW-0732">Signal</keyword>
<dbReference type="InterPro" id="IPR036452">
    <property type="entry name" value="Ribo_hydro-like"/>
</dbReference>
<evidence type="ECO:0000256" key="2">
    <source>
        <dbReference type="SAM" id="SignalP"/>
    </source>
</evidence>
<dbReference type="Pfam" id="PF01156">
    <property type="entry name" value="IU_nuc_hydro"/>
    <property type="match status" value="1"/>
</dbReference>
<proteinExistence type="inferred from homology"/>
<evidence type="ECO:0000259" key="3">
    <source>
        <dbReference type="Pfam" id="PF01156"/>
    </source>
</evidence>
<comment type="caution">
    <text evidence="4">The sequence shown here is derived from an EMBL/GenBank/DDBJ whole genome shotgun (WGS) entry which is preliminary data.</text>
</comment>